<dbReference type="CDD" id="cd16913">
    <property type="entry name" value="YkuD_like"/>
    <property type="match status" value="1"/>
</dbReference>
<feature type="active site" description="Nucleophile" evidence="7">
    <location>
        <position position="442"/>
    </location>
</feature>
<evidence type="ECO:0000256" key="7">
    <source>
        <dbReference type="PROSITE-ProRule" id="PRU01373"/>
    </source>
</evidence>
<dbReference type="GO" id="GO:0071555">
    <property type="term" value="P:cell wall organization"/>
    <property type="evidence" value="ECO:0007669"/>
    <property type="project" value="UniProtKB-UniRule"/>
</dbReference>
<dbReference type="AlphaFoldDB" id="A0A1M6HDA9"/>
<dbReference type="PANTHER" id="PTHR41533">
    <property type="entry name" value="L,D-TRANSPEPTIDASE HI_1667-RELATED"/>
    <property type="match status" value="1"/>
</dbReference>
<dbReference type="InterPro" id="IPR036366">
    <property type="entry name" value="PGBDSf"/>
</dbReference>
<keyword evidence="11" id="KW-1185">Reference proteome</keyword>
<name>A0A1M6HDA9_9RHOB</name>
<keyword evidence="6 7" id="KW-0961">Cell wall biogenesis/degradation</keyword>
<dbReference type="Gene3D" id="2.40.440.10">
    <property type="entry name" value="L,D-transpeptidase catalytic domain-like"/>
    <property type="match status" value="1"/>
</dbReference>
<evidence type="ECO:0000256" key="1">
    <source>
        <dbReference type="ARBA" id="ARBA00004752"/>
    </source>
</evidence>
<dbReference type="GO" id="GO:0009252">
    <property type="term" value="P:peptidoglycan biosynthetic process"/>
    <property type="evidence" value="ECO:0007669"/>
    <property type="project" value="UniProtKB-UniPathway"/>
</dbReference>
<gene>
    <name evidence="10" type="ORF">SAMN05444417_3168</name>
</gene>
<dbReference type="Gene3D" id="1.10.101.10">
    <property type="entry name" value="PGBD-like superfamily/PGBD"/>
    <property type="match status" value="1"/>
</dbReference>
<dbReference type="InterPro" id="IPR052905">
    <property type="entry name" value="LD-transpeptidase_YkuD-like"/>
</dbReference>
<dbReference type="STRING" id="1447782.SAMN05444417_3168"/>
<dbReference type="Pfam" id="PF20142">
    <property type="entry name" value="Scaffold"/>
    <property type="match status" value="1"/>
</dbReference>
<keyword evidence="3" id="KW-0808">Transferase</keyword>
<proteinExistence type="inferred from homology"/>
<dbReference type="Pfam" id="PF01471">
    <property type="entry name" value="PG_binding_1"/>
    <property type="match status" value="1"/>
</dbReference>
<evidence type="ECO:0000256" key="3">
    <source>
        <dbReference type="ARBA" id="ARBA00022679"/>
    </source>
</evidence>
<dbReference type="InterPro" id="IPR045380">
    <property type="entry name" value="LD_TPept_scaffold_dom"/>
</dbReference>
<evidence type="ECO:0000256" key="4">
    <source>
        <dbReference type="ARBA" id="ARBA00022960"/>
    </source>
</evidence>
<dbReference type="UniPathway" id="UPA00219"/>
<dbReference type="PROSITE" id="PS52029">
    <property type="entry name" value="LD_TPASE"/>
    <property type="match status" value="1"/>
</dbReference>
<comment type="pathway">
    <text evidence="1 7">Cell wall biogenesis; peptidoglycan biosynthesis.</text>
</comment>
<dbReference type="RefSeq" id="WP_073333319.1">
    <property type="nucleotide sequence ID" value="NZ_FQYO01000006.1"/>
</dbReference>
<keyword evidence="4 7" id="KW-0133">Cell shape</keyword>
<dbReference type="InterPro" id="IPR005490">
    <property type="entry name" value="LD_TPept_cat_dom"/>
</dbReference>
<feature type="active site" description="Proton donor/acceptor" evidence="7">
    <location>
        <position position="423"/>
    </location>
</feature>
<dbReference type="InterPro" id="IPR038063">
    <property type="entry name" value="Transpep_catalytic_dom"/>
</dbReference>
<feature type="domain" description="L,D-TPase catalytic" evidence="9">
    <location>
        <begin position="301"/>
        <end position="467"/>
    </location>
</feature>
<dbReference type="InterPro" id="IPR036365">
    <property type="entry name" value="PGBD-like_sf"/>
</dbReference>
<reference evidence="10 11" key="1">
    <citation type="submission" date="2016-11" db="EMBL/GenBank/DDBJ databases">
        <authorList>
            <person name="Jaros S."/>
            <person name="Januszkiewicz K."/>
            <person name="Wedrychowicz H."/>
        </authorList>
    </citation>
    <scope>NUCLEOTIDE SEQUENCE [LARGE SCALE GENOMIC DNA]</scope>
    <source>
        <strain evidence="10 11">DSM 100565</strain>
    </source>
</reference>
<evidence type="ECO:0000313" key="10">
    <source>
        <dbReference type="EMBL" id="SHJ20124.1"/>
    </source>
</evidence>
<dbReference type="GO" id="GO:0004180">
    <property type="term" value="F:carboxypeptidase activity"/>
    <property type="evidence" value="ECO:0007669"/>
    <property type="project" value="UniProtKB-ARBA"/>
</dbReference>
<feature type="chain" id="PRO_5012251937" evidence="8">
    <location>
        <begin position="28"/>
        <end position="531"/>
    </location>
</feature>
<evidence type="ECO:0000256" key="2">
    <source>
        <dbReference type="ARBA" id="ARBA00005992"/>
    </source>
</evidence>
<dbReference type="Proteomes" id="UP000184292">
    <property type="component" value="Unassembled WGS sequence"/>
</dbReference>
<keyword evidence="8" id="KW-0732">Signal</keyword>
<dbReference type="PANTHER" id="PTHR41533:SF2">
    <property type="entry name" value="BLR7131 PROTEIN"/>
    <property type="match status" value="1"/>
</dbReference>
<dbReference type="GO" id="GO:0016740">
    <property type="term" value="F:transferase activity"/>
    <property type="evidence" value="ECO:0007669"/>
    <property type="project" value="UniProtKB-KW"/>
</dbReference>
<evidence type="ECO:0000256" key="8">
    <source>
        <dbReference type="SAM" id="SignalP"/>
    </source>
</evidence>
<comment type="similarity">
    <text evidence="2">Belongs to the YkuD family.</text>
</comment>
<evidence type="ECO:0000256" key="6">
    <source>
        <dbReference type="ARBA" id="ARBA00023316"/>
    </source>
</evidence>
<keyword evidence="5 7" id="KW-0573">Peptidoglycan synthesis</keyword>
<accession>A0A1M6HDA9</accession>
<organism evidence="10 11">
    <name type="scientific">Wenxinia saemankumensis</name>
    <dbReference type="NCBI Taxonomy" id="1447782"/>
    <lineage>
        <taxon>Bacteria</taxon>
        <taxon>Pseudomonadati</taxon>
        <taxon>Pseudomonadota</taxon>
        <taxon>Alphaproteobacteria</taxon>
        <taxon>Rhodobacterales</taxon>
        <taxon>Roseobacteraceae</taxon>
        <taxon>Wenxinia</taxon>
    </lineage>
</organism>
<evidence type="ECO:0000256" key="5">
    <source>
        <dbReference type="ARBA" id="ARBA00022984"/>
    </source>
</evidence>
<dbReference type="InterPro" id="IPR002477">
    <property type="entry name" value="Peptidoglycan-bd-like"/>
</dbReference>
<dbReference type="SUPFAM" id="SSF141523">
    <property type="entry name" value="L,D-transpeptidase catalytic domain-like"/>
    <property type="match status" value="1"/>
</dbReference>
<dbReference type="GO" id="GO:0008360">
    <property type="term" value="P:regulation of cell shape"/>
    <property type="evidence" value="ECO:0007669"/>
    <property type="project" value="UniProtKB-UniRule"/>
</dbReference>
<dbReference type="Pfam" id="PF03734">
    <property type="entry name" value="YkuD"/>
    <property type="match status" value="1"/>
</dbReference>
<dbReference type="SUPFAM" id="SSF47090">
    <property type="entry name" value="PGBD-like"/>
    <property type="match status" value="1"/>
</dbReference>
<evidence type="ECO:0000313" key="11">
    <source>
        <dbReference type="Proteomes" id="UP000184292"/>
    </source>
</evidence>
<sequence length="531" mass="58501">MPIRPRSLLAAALASFLVGMVPPAATAQQPTQVLASIDPFRVAVAESAARDEDLAAFYRGRGFAPVWSGSEPVAVARRNALMTALTQAPTHGLPAARFDPAALVTRLRAARGPAELGRMEVELSRAYLDYARAVQSGILTPREVVPLIRREVPYADRQELLEDFIAAEAPLDFIRGLAPRNPEYVRLMRAKMQLEADLRTGGWGAAVPSAGLRLGSSGPAVVALRDRLTAMGWLGRTRTATYDAQIEAAVRAFQDSVGIEPDGVVGEGTRAALNVPPEERLQSVLVAMERERWMNFERGDRHIWVNLTDFHAQVVDHDRVTFETRSVIGAGSADRQTPEFSDVMEYMEINPYWYVPASIIRGEYGGRVPGGFQAVNNRGQVVGVSNVMVNGRVNYSLRQPPGPNNALGRVKFMFPNQYNIYLHDTPSRSLFAREVRTFSHGCIRLNDPLDFAYHLLERQEDDPVGFFDARLNSGANTRVDLVEPLPVHLVYRTAFTDTEGRLHFRNDVYGRDARLWSALAAEGVALGGLSG</sequence>
<protein>
    <submittedName>
        <fullName evidence="10">Murein L,D-transpeptidase YcbB/YkuD</fullName>
    </submittedName>
</protein>
<dbReference type="EMBL" id="FQYO01000006">
    <property type="protein sequence ID" value="SHJ20124.1"/>
    <property type="molecule type" value="Genomic_DNA"/>
</dbReference>
<evidence type="ECO:0000259" key="9">
    <source>
        <dbReference type="PROSITE" id="PS52029"/>
    </source>
</evidence>
<feature type="signal peptide" evidence="8">
    <location>
        <begin position="1"/>
        <end position="27"/>
    </location>
</feature>